<sequence length="191" mass="22014">MIEELITRTLILVFGYAYPAFQCFKTLEKNKITVPELRFWCQYWIPFYRGIKLLLYIYLWHPGTKGTTYMYDKAVQPYVSKHEATIDWGIAELKQRSWDLVVHYWYKSVDMSSKNFIQCLQLLMTQVMNAALSRPQSQEGQSKDDSASAAQANMPPGIFKRNVSEKPMPPGTAGSPTPKSDFIKVKLNNQA</sequence>
<evidence type="ECO:0000256" key="2">
    <source>
        <dbReference type="SAM" id="MobiDB-lite"/>
    </source>
</evidence>
<dbReference type="PANTHER" id="PTHR12300:SF162">
    <property type="entry name" value="HVA22-LIKE PROTEIN J"/>
    <property type="match status" value="1"/>
</dbReference>
<name>A0A8X8XEH5_SALSN</name>
<comment type="similarity">
    <text evidence="1">Belongs to the DP1 family.</text>
</comment>
<evidence type="ECO:0000313" key="4">
    <source>
        <dbReference type="Proteomes" id="UP000298416"/>
    </source>
</evidence>
<proteinExistence type="inferred from homology"/>
<dbReference type="Proteomes" id="UP000298416">
    <property type="component" value="Unassembled WGS sequence"/>
</dbReference>
<dbReference type="Pfam" id="PF03134">
    <property type="entry name" value="TB2_DP1_HVA22"/>
    <property type="match status" value="1"/>
</dbReference>
<evidence type="ECO:0000313" key="3">
    <source>
        <dbReference type="EMBL" id="KAG6412150.1"/>
    </source>
</evidence>
<dbReference type="GO" id="GO:0016020">
    <property type="term" value="C:membrane"/>
    <property type="evidence" value="ECO:0007669"/>
    <property type="project" value="UniProtKB-SubCell"/>
</dbReference>
<comment type="caution">
    <text evidence="3">The sequence shown here is derived from an EMBL/GenBank/DDBJ whole genome shotgun (WGS) entry which is preliminary data.</text>
</comment>
<dbReference type="PANTHER" id="PTHR12300">
    <property type="entry name" value="HVA22-LIKE PROTEINS"/>
    <property type="match status" value="1"/>
</dbReference>
<dbReference type="AlphaFoldDB" id="A0A8X8XEH5"/>
<feature type="region of interest" description="Disordered" evidence="2">
    <location>
        <begin position="134"/>
        <end position="191"/>
    </location>
</feature>
<dbReference type="EMBL" id="PNBA02000009">
    <property type="protein sequence ID" value="KAG6412150.1"/>
    <property type="molecule type" value="Genomic_DNA"/>
</dbReference>
<evidence type="ECO:0000256" key="1">
    <source>
        <dbReference type="RuleBase" id="RU362006"/>
    </source>
</evidence>
<protein>
    <recommendedName>
        <fullName evidence="1">HVA22-like protein</fullName>
    </recommendedName>
</protein>
<dbReference type="InterPro" id="IPR004345">
    <property type="entry name" value="TB2_DP1_HVA22"/>
</dbReference>
<reference evidence="3" key="1">
    <citation type="submission" date="2018-01" db="EMBL/GenBank/DDBJ databases">
        <authorList>
            <person name="Mao J.F."/>
        </authorList>
    </citation>
    <scope>NUCLEOTIDE SEQUENCE</scope>
    <source>
        <strain evidence="3">Huo1</strain>
        <tissue evidence="3">Leaf</tissue>
    </source>
</reference>
<gene>
    <name evidence="3" type="ORF">SASPL_124819</name>
</gene>
<comment type="subcellular location">
    <subcellularLocation>
        <location evidence="1">Membrane</location>
        <topology evidence="1">Multi-pass membrane protein</topology>
    </subcellularLocation>
</comment>
<reference evidence="3" key="2">
    <citation type="submission" date="2020-08" db="EMBL/GenBank/DDBJ databases">
        <title>Plant Genome Project.</title>
        <authorList>
            <person name="Zhang R.-G."/>
        </authorList>
    </citation>
    <scope>NUCLEOTIDE SEQUENCE</scope>
    <source>
        <strain evidence="3">Huo1</strain>
        <tissue evidence="3">Leaf</tissue>
    </source>
</reference>
<accession>A0A8X8XEH5</accession>
<keyword evidence="4" id="KW-1185">Reference proteome</keyword>
<organism evidence="3">
    <name type="scientific">Salvia splendens</name>
    <name type="common">Scarlet sage</name>
    <dbReference type="NCBI Taxonomy" id="180675"/>
    <lineage>
        <taxon>Eukaryota</taxon>
        <taxon>Viridiplantae</taxon>
        <taxon>Streptophyta</taxon>
        <taxon>Embryophyta</taxon>
        <taxon>Tracheophyta</taxon>
        <taxon>Spermatophyta</taxon>
        <taxon>Magnoliopsida</taxon>
        <taxon>eudicotyledons</taxon>
        <taxon>Gunneridae</taxon>
        <taxon>Pentapetalae</taxon>
        <taxon>asterids</taxon>
        <taxon>lamiids</taxon>
        <taxon>Lamiales</taxon>
        <taxon>Lamiaceae</taxon>
        <taxon>Nepetoideae</taxon>
        <taxon>Mentheae</taxon>
        <taxon>Salviinae</taxon>
        <taxon>Salvia</taxon>
        <taxon>Salvia subgen. Calosphace</taxon>
        <taxon>core Calosphace</taxon>
    </lineage>
</organism>